<comment type="catalytic activity">
    <reaction evidence="1 6">
        <text>Cleavage of hydrophobic, N-terminal signal or leader sequences from secreted and periplasmic proteins.</text>
        <dbReference type="EC" id="3.4.21.89"/>
    </reaction>
</comment>
<dbReference type="Proteomes" id="UP001596106">
    <property type="component" value="Unassembled WGS sequence"/>
</dbReference>
<dbReference type="Gene3D" id="2.10.109.10">
    <property type="entry name" value="Umud Fragment, subunit A"/>
    <property type="match status" value="2"/>
</dbReference>
<reference evidence="9" key="1">
    <citation type="journal article" date="2019" name="Int. J. Syst. Evol. Microbiol.">
        <title>The Global Catalogue of Microorganisms (GCM) 10K type strain sequencing project: providing services to taxonomists for standard genome sequencing and annotation.</title>
        <authorList>
            <consortium name="The Broad Institute Genomics Platform"/>
            <consortium name="The Broad Institute Genome Sequencing Center for Infectious Disease"/>
            <person name="Wu L."/>
            <person name="Ma J."/>
        </authorList>
    </citation>
    <scope>NUCLEOTIDE SEQUENCE [LARGE SCALE GENOMIC DNA]</scope>
    <source>
        <strain evidence="9">CCUG 55250</strain>
    </source>
</reference>
<comment type="similarity">
    <text evidence="2 6">Belongs to the peptidase S26 family.</text>
</comment>
<comment type="caution">
    <text evidence="8">The sequence shown here is derived from an EMBL/GenBank/DDBJ whole genome shotgun (WGS) entry which is preliminary data.</text>
</comment>
<dbReference type="PANTHER" id="PTHR43390:SF1">
    <property type="entry name" value="CHLOROPLAST PROCESSING PEPTIDASE"/>
    <property type="match status" value="1"/>
</dbReference>
<evidence type="ECO:0000256" key="2">
    <source>
        <dbReference type="ARBA" id="ARBA00009370"/>
    </source>
</evidence>
<organism evidence="8 9">
    <name type="scientific">Larkinella bovis</name>
    <dbReference type="NCBI Taxonomy" id="683041"/>
    <lineage>
        <taxon>Bacteria</taxon>
        <taxon>Pseudomonadati</taxon>
        <taxon>Bacteroidota</taxon>
        <taxon>Cytophagia</taxon>
        <taxon>Cytophagales</taxon>
        <taxon>Spirosomataceae</taxon>
        <taxon>Larkinella</taxon>
    </lineage>
</organism>
<dbReference type="PRINTS" id="PR00727">
    <property type="entry name" value="LEADERPTASE"/>
</dbReference>
<dbReference type="NCBIfam" id="TIGR02227">
    <property type="entry name" value="sigpep_I_bact"/>
    <property type="match status" value="2"/>
</dbReference>
<evidence type="ECO:0000256" key="5">
    <source>
        <dbReference type="ARBA" id="ARBA00022801"/>
    </source>
</evidence>
<dbReference type="InterPro" id="IPR000223">
    <property type="entry name" value="Pept_S26A_signal_pept_1"/>
</dbReference>
<dbReference type="GO" id="GO:0009003">
    <property type="term" value="F:signal peptidase activity"/>
    <property type="evidence" value="ECO:0007669"/>
    <property type="project" value="UniProtKB-EC"/>
</dbReference>
<dbReference type="InterPro" id="IPR036286">
    <property type="entry name" value="LexA/Signal_pep-like_sf"/>
</dbReference>
<evidence type="ECO:0000256" key="4">
    <source>
        <dbReference type="ARBA" id="ARBA00019232"/>
    </source>
</evidence>
<evidence type="ECO:0000256" key="3">
    <source>
        <dbReference type="ARBA" id="ARBA00013208"/>
    </source>
</evidence>
<proteinExistence type="inferred from homology"/>
<dbReference type="PANTHER" id="PTHR43390">
    <property type="entry name" value="SIGNAL PEPTIDASE I"/>
    <property type="match status" value="1"/>
</dbReference>
<gene>
    <name evidence="8" type="primary">lepB</name>
    <name evidence="8" type="ORF">ACFPMF_04415</name>
</gene>
<keyword evidence="5 6" id="KW-0378">Hydrolase</keyword>
<name>A0ABW0I8R9_9BACT</name>
<evidence type="ECO:0000313" key="9">
    <source>
        <dbReference type="Proteomes" id="UP001596106"/>
    </source>
</evidence>
<dbReference type="SUPFAM" id="SSF51306">
    <property type="entry name" value="LexA/Signal peptidase"/>
    <property type="match status" value="1"/>
</dbReference>
<comment type="subcellular location">
    <subcellularLocation>
        <location evidence="6">Membrane</location>
        <topology evidence="6">Single-pass type II membrane protein</topology>
    </subcellularLocation>
</comment>
<evidence type="ECO:0000256" key="6">
    <source>
        <dbReference type="RuleBase" id="RU362042"/>
    </source>
</evidence>
<keyword evidence="6" id="KW-0812">Transmembrane</keyword>
<dbReference type="RefSeq" id="WP_379841507.1">
    <property type="nucleotide sequence ID" value="NZ_JBHSMA010000001.1"/>
</dbReference>
<keyword evidence="6" id="KW-0645">Protease</keyword>
<feature type="transmembrane region" description="Helical" evidence="6">
    <location>
        <begin position="21"/>
        <end position="42"/>
    </location>
</feature>
<dbReference type="InterPro" id="IPR019533">
    <property type="entry name" value="Peptidase_S26"/>
</dbReference>
<evidence type="ECO:0000259" key="7">
    <source>
        <dbReference type="Pfam" id="PF10502"/>
    </source>
</evidence>
<dbReference type="InterPro" id="IPR019758">
    <property type="entry name" value="Pept_S26A_signal_pept_1_CS"/>
</dbReference>
<keyword evidence="6" id="KW-1133">Transmembrane helix</keyword>
<sequence length="378" mass="43213">MSIVKNQESTAPKTVKKKSPFREWVDSIVFAVVAATLIRWLFMEAFTIPTPSMEKSLLVGDFLFVSKLHYGTRTPKTPLQVPLTHQKIWGTDIPSYLDWIQLPQYRLPGFSSVKQGDVVVFNYPPEEYPTDLKTNYIKRCIGTPGDVVEVRDRQVFVNGSAFPDPVKSETEYFLKTNSVVSAKVFKRYDITDYEQSTETYNDTIAANDVSGYRIHTTPETAALLKQQDFVQGIEALNTPKGSVNPFQPVYPQSSLFPWNVDNYGPITIPKEGVTIQLDEKNIALYGPVIQKYEDNEKVELAEKTVKIDGKAITSYTFKQDYYFMMGDNRHNSADSRYWGFVPADHIVGKAVFIWMSIDPNPESVLNKIRWNRLFRIIE</sequence>
<evidence type="ECO:0000256" key="1">
    <source>
        <dbReference type="ARBA" id="ARBA00000677"/>
    </source>
</evidence>
<keyword evidence="9" id="KW-1185">Reference proteome</keyword>
<accession>A0ABW0I8R9</accession>
<keyword evidence="6" id="KW-0472">Membrane</keyword>
<dbReference type="CDD" id="cd06530">
    <property type="entry name" value="S26_SPase_I"/>
    <property type="match status" value="2"/>
</dbReference>
<dbReference type="PROSITE" id="PS00761">
    <property type="entry name" value="SPASE_I_3"/>
    <property type="match status" value="1"/>
</dbReference>
<dbReference type="EMBL" id="JBHSMA010000001">
    <property type="protein sequence ID" value="MFC5408537.1"/>
    <property type="molecule type" value="Genomic_DNA"/>
</dbReference>
<dbReference type="Pfam" id="PF10502">
    <property type="entry name" value="Peptidase_S26"/>
    <property type="match status" value="2"/>
</dbReference>
<evidence type="ECO:0000313" key="8">
    <source>
        <dbReference type="EMBL" id="MFC5408537.1"/>
    </source>
</evidence>
<feature type="domain" description="Peptidase S26" evidence="7">
    <location>
        <begin position="22"/>
        <end position="174"/>
    </location>
</feature>
<feature type="domain" description="Peptidase S26" evidence="7">
    <location>
        <begin position="274"/>
        <end position="355"/>
    </location>
</feature>
<protein>
    <recommendedName>
        <fullName evidence="4 6">Signal peptidase I</fullName>
        <ecNumber evidence="3 6">3.4.21.89</ecNumber>
    </recommendedName>
</protein>
<dbReference type="EC" id="3.4.21.89" evidence="3 6"/>